<feature type="chain" id="PRO_5046480069" evidence="1">
    <location>
        <begin position="19"/>
        <end position="241"/>
    </location>
</feature>
<feature type="signal peptide" evidence="1">
    <location>
        <begin position="1"/>
        <end position="18"/>
    </location>
</feature>
<keyword evidence="4" id="KW-1185">Reference proteome</keyword>
<dbReference type="Pfam" id="PF12697">
    <property type="entry name" value="Abhydrolase_6"/>
    <property type="match status" value="1"/>
</dbReference>
<dbReference type="Gene3D" id="3.40.50.1820">
    <property type="entry name" value="alpha/beta hydrolase"/>
    <property type="match status" value="1"/>
</dbReference>
<evidence type="ECO:0000259" key="2">
    <source>
        <dbReference type="Pfam" id="PF12697"/>
    </source>
</evidence>
<dbReference type="SUPFAM" id="SSF53474">
    <property type="entry name" value="alpha/beta-Hydrolases"/>
    <property type="match status" value="1"/>
</dbReference>
<dbReference type="EMBL" id="JBHUJD010000021">
    <property type="protein sequence ID" value="MFD2311707.1"/>
    <property type="molecule type" value="Genomic_DNA"/>
</dbReference>
<reference evidence="4" key="1">
    <citation type="journal article" date="2019" name="Int. J. Syst. Evol. Microbiol.">
        <title>The Global Catalogue of Microorganisms (GCM) 10K type strain sequencing project: providing services to taxonomists for standard genome sequencing and annotation.</title>
        <authorList>
            <consortium name="The Broad Institute Genomics Platform"/>
            <consortium name="The Broad Institute Genome Sequencing Center for Infectious Disease"/>
            <person name="Wu L."/>
            <person name="Ma J."/>
        </authorList>
    </citation>
    <scope>NUCLEOTIDE SEQUENCE [LARGE SCALE GENOMIC DNA]</scope>
    <source>
        <strain evidence="4">KCTC 12848</strain>
    </source>
</reference>
<feature type="domain" description="AB hydrolase-1" evidence="2">
    <location>
        <begin position="23"/>
        <end position="129"/>
    </location>
</feature>
<dbReference type="InterPro" id="IPR000073">
    <property type="entry name" value="AB_hydrolase_1"/>
</dbReference>
<proteinExistence type="predicted"/>
<dbReference type="InterPro" id="IPR029058">
    <property type="entry name" value="AB_hydrolase_fold"/>
</dbReference>
<evidence type="ECO:0000313" key="4">
    <source>
        <dbReference type="Proteomes" id="UP001597425"/>
    </source>
</evidence>
<dbReference type="PANTHER" id="PTHR37946">
    <property type="entry name" value="SLL1969 PROTEIN"/>
    <property type="match status" value="1"/>
</dbReference>
<sequence>MRILSLLLFFLLSPVARAESECVILLHGLGKSDSSMAELEAAIADAGFATVNVDYPSTDKPIEQLAGPAIAPALDQCDGRDRVNFVTHSMGGILVRQYLSHVAVDNLGRVVMLGPPNNGSEVVDRLGSFPGFHFIYGDAGLQLGTGSLSVPNKLGPADFDLGIIAGTRSINLILSQMIPDADDGKVSVESTKLDGMKDHLAMPVTHVFMMKNDKVIAQVIHYLRHGAFQHQAEDVADPGSA</sequence>
<dbReference type="Proteomes" id="UP001597425">
    <property type="component" value="Unassembled WGS sequence"/>
</dbReference>
<protein>
    <submittedName>
        <fullName evidence="3">Esterase/lipase family protein</fullName>
    </submittedName>
</protein>
<gene>
    <name evidence="3" type="ORF">ACFSKX_14865</name>
</gene>
<evidence type="ECO:0000256" key="1">
    <source>
        <dbReference type="SAM" id="SignalP"/>
    </source>
</evidence>
<keyword evidence="1" id="KW-0732">Signal</keyword>
<accession>A0ABW5EEK4</accession>
<organism evidence="3 4">
    <name type="scientific">Microbulbifer halophilus</name>
    <dbReference type="NCBI Taxonomy" id="453963"/>
    <lineage>
        <taxon>Bacteria</taxon>
        <taxon>Pseudomonadati</taxon>
        <taxon>Pseudomonadota</taxon>
        <taxon>Gammaproteobacteria</taxon>
        <taxon>Cellvibrionales</taxon>
        <taxon>Microbulbiferaceae</taxon>
        <taxon>Microbulbifer</taxon>
    </lineage>
</organism>
<name>A0ABW5EEK4_9GAMM</name>
<evidence type="ECO:0000313" key="3">
    <source>
        <dbReference type="EMBL" id="MFD2311707.1"/>
    </source>
</evidence>
<dbReference type="PANTHER" id="PTHR37946:SF1">
    <property type="entry name" value="SLL1969 PROTEIN"/>
    <property type="match status" value="1"/>
</dbReference>
<dbReference type="RefSeq" id="WP_265721352.1">
    <property type="nucleotide sequence ID" value="NZ_JAPIVK010000010.1"/>
</dbReference>
<comment type="caution">
    <text evidence="3">The sequence shown here is derived from an EMBL/GenBank/DDBJ whole genome shotgun (WGS) entry which is preliminary data.</text>
</comment>